<reference evidence="3 4" key="1">
    <citation type="submission" date="2024-01" db="EMBL/GenBank/DDBJ databases">
        <title>The genomes of 5 underutilized Papilionoideae crops provide insights into root nodulation and disease resistanc.</title>
        <authorList>
            <person name="Jiang F."/>
        </authorList>
    </citation>
    <scope>NUCLEOTIDE SEQUENCE [LARGE SCALE GENOMIC DNA]</scope>
    <source>
        <strain evidence="3">LVBAO_FW01</strain>
        <tissue evidence="3">Leaves</tissue>
    </source>
</reference>
<evidence type="ECO:0000313" key="3">
    <source>
        <dbReference type="EMBL" id="KAK7315782.1"/>
    </source>
</evidence>
<gene>
    <name evidence="3" type="ORF">VNO77_34357</name>
</gene>
<evidence type="ECO:0000256" key="1">
    <source>
        <dbReference type="SAM" id="MobiDB-lite"/>
    </source>
</evidence>
<comment type="caution">
    <text evidence="3">The sequence shown here is derived from an EMBL/GenBank/DDBJ whole genome shotgun (WGS) entry which is preliminary data.</text>
</comment>
<dbReference type="PANTHER" id="PTHR33223">
    <property type="entry name" value="CCHC-TYPE DOMAIN-CONTAINING PROTEIN"/>
    <property type="match status" value="1"/>
</dbReference>
<organism evidence="3 4">
    <name type="scientific">Canavalia gladiata</name>
    <name type="common">Sword bean</name>
    <name type="synonym">Dolichos gladiatus</name>
    <dbReference type="NCBI Taxonomy" id="3824"/>
    <lineage>
        <taxon>Eukaryota</taxon>
        <taxon>Viridiplantae</taxon>
        <taxon>Streptophyta</taxon>
        <taxon>Embryophyta</taxon>
        <taxon>Tracheophyta</taxon>
        <taxon>Spermatophyta</taxon>
        <taxon>Magnoliopsida</taxon>
        <taxon>eudicotyledons</taxon>
        <taxon>Gunneridae</taxon>
        <taxon>Pentapetalae</taxon>
        <taxon>rosids</taxon>
        <taxon>fabids</taxon>
        <taxon>Fabales</taxon>
        <taxon>Fabaceae</taxon>
        <taxon>Papilionoideae</taxon>
        <taxon>50 kb inversion clade</taxon>
        <taxon>NPAAA clade</taxon>
        <taxon>indigoferoid/millettioid clade</taxon>
        <taxon>Phaseoleae</taxon>
        <taxon>Canavalia</taxon>
    </lineage>
</organism>
<feature type="region of interest" description="Disordered" evidence="1">
    <location>
        <begin position="270"/>
        <end position="323"/>
    </location>
</feature>
<dbReference type="PANTHER" id="PTHR33223:SF3">
    <property type="match status" value="1"/>
</dbReference>
<dbReference type="EMBL" id="JAYMYQ010000008">
    <property type="protein sequence ID" value="KAK7315782.1"/>
    <property type="molecule type" value="Genomic_DNA"/>
</dbReference>
<dbReference type="Pfam" id="PF03732">
    <property type="entry name" value="Retrotrans_gag"/>
    <property type="match status" value="1"/>
</dbReference>
<name>A0AAN9PZ67_CANGL</name>
<dbReference type="Proteomes" id="UP001367508">
    <property type="component" value="Unassembled WGS sequence"/>
</dbReference>
<dbReference type="AlphaFoldDB" id="A0AAN9PZ67"/>
<feature type="compositionally biased region" description="Polar residues" evidence="1">
    <location>
        <begin position="303"/>
        <end position="323"/>
    </location>
</feature>
<protein>
    <recommendedName>
        <fullName evidence="2">Retrotransposon gag domain-containing protein</fullName>
    </recommendedName>
</protein>
<feature type="domain" description="Retrotransposon gag" evidence="2">
    <location>
        <begin position="98"/>
        <end position="171"/>
    </location>
</feature>
<proteinExistence type="predicted"/>
<evidence type="ECO:0000313" key="4">
    <source>
        <dbReference type="Proteomes" id="UP001367508"/>
    </source>
</evidence>
<keyword evidence="4" id="KW-1185">Reference proteome</keyword>
<sequence length="378" mass="43043">MTLANQGRLSAISLPPSWKVKFFFVASLPPSWKANFKYFAKNMADRTLKELVVPDVAYQPLCIQYPDVDAPFELKSRLIHLLPKFLGLVGLVVLSTPTSVTSWNDMKRLFLEKFFPASRTTTIRKEICGIRQNSQETLYEYWERFKKLCATCPHHQISDQLLIQYFYEGLMPMDRSVVDAASGGALIDKTLTAARDLISNMAENSQQFNSQTNSLQLAIGQQQQLNVVDKTKTYGICTSANHPTDACPTLQESETTNATVNGIFATGQQYKPPQHHQQQKFEPPFGTYNPSWRNYPNLRYDPPQQQRIQTSDSQNKYQPPSFRQQQHMQQFVPLNASEHSLDDLMKQLATNNLQFQHNVSSTIQDLQTQIGQLATTVN</sequence>
<accession>A0AAN9PZ67</accession>
<dbReference type="InterPro" id="IPR005162">
    <property type="entry name" value="Retrotrans_gag_dom"/>
</dbReference>
<evidence type="ECO:0000259" key="2">
    <source>
        <dbReference type="Pfam" id="PF03732"/>
    </source>
</evidence>